<organism evidence="1 2">
    <name type="scientific">Neodothiora populina</name>
    <dbReference type="NCBI Taxonomy" id="2781224"/>
    <lineage>
        <taxon>Eukaryota</taxon>
        <taxon>Fungi</taxon>
        <taxon>Dikarya</taxon>
        <taxon>Ascomycota</taxon>
        <taxon>Pezizomycotina</taxon>
        <taxon>Dothideomycetes</taxon>
        <taxon>Dothideomycetidae</taxon>
        <taxon>Dothideales</taxon>
        <taxon>Dothioraceae</taxon>
        <taxon>Neodothiora</taxon>
    </lineage>
</organism>
<dbReference type="GeneID" id="95979795"/>
<dbReference type="Gene3D" id="3.40.50.720">
    <property type="entry name" value="NAD(P)-binding Rossmann-like Domain"/>
    <property type="match status" value="1"/>
</dbReference>
<accession>A0ABR3P6X2</accession>
<reference evidence="1 2" key="1">
    <citation type="submission" date="2024-07" db="EMBL/GenBank/DDBJ databases">
        <title>Draft sequence of the Neodothiora populina.</title>
        <authorList>
            <person name="Drown D.D."/>
            <person name="Schuette U.S."/>
            <person name="Buechlein A.B."/>
            <person name="Rusch D.R."/>
            <person name="Winton L.W."/>
            <person name="Adams G.A."/>
        </authorList>
    </citation>
    <scope>NUCLEOTIDE SEQUENCE [LARGE SCALE GENOMIC DNA]</scope>
    <source>
        <strain evidence="1 2">CPC 39397</strain>
    </source>
</reference>
<dbReference type="PANTHER" id="PTHR45458:SF1">
    <property type="entry name" value="SHORT CHAIN DEHYDROGENASE"/>
    <property type="match status" value="1"/>
</dbReference>
<protein>
    <submittedName>
        <fullName evidence="1">Uncharacterized protein</fullName>
    </submittedName>
</protein>
<gene>
    <name evidence="1" type="ORF">AAFC00_006096</name>
</gene>
<dbReference type="InterPro" id="IPR052184">
    <property type="entry name" value="SDR_enzymes"/>
</dbReference>
<dbReference type="Proteomes" id="UP001562354">
    <property type="component" value="Unassembled WGS sequence"/>
</dbReference>
<comment type="caution">
    <text evidence="1">The sequence shown here is derived from an EMBL/GenBank/DDBJ whole genome shotgun (WGS) entry which is preliminary data.</text>
</comment>
<dbReference type="EMBL" id="JBFMKM010000013">
    <property type="protein sequence ID" value="KAL1301920.1"/>
    <property type="molecule type" value="Genomic_DNA"/>
</dbReference>
<dbReference type="RefSeq" id="XP_069198196.1">
    <property type="nucleotide sequence ID" value="XM_069345995.1"/>
</dbReference>
<dbReference type="InterPro" id="IPR002347">
    <property type="entry name" value="SDR_fam"/>
</dbReference>
<dbReference type="SUPFAM" id="SSF51735">
    <property type="entry name" value="NAD(P)-binding Rossmann-fold domains"/>
    <property type="match status" value="1"/>
</dbReference>
<proteinExistence type="predicted"/>
<dbReference type="InterPro" id="IPR036291">
    <property type="entry name" value="NAD(P)-bd_dom_sf"/>
</dbReference>
<sequence length="281" mass="30412">MRCYTLLDVHNRTIQQSITQELLRSEKSSSPAMASTVVLVTGANRGLGEGLVERFLALPNHTVIAVCRDPAHTTAKALLDLGTGEGSSLVMAKCDASVEEDPATLVKDLQSKHDIDHLDIVVANAGIVKAFPLVKDVKRSEILEHIEINVFGVLSLYQATRSLLQKSQAPHGPVLALMGSTAGSLERQPSVPNAAYGASKAMLHWYGMRINSDEEWLASFVLEPGFVQTDMGNSSARAFGMEKAITTVDDSCDGMFKVLNTATKEHYGGKLVDFNGEIQTW</sequence>
<name>A0ABR3P6X2_9PEZI</name>
<evidence type="ECO:0000313" key="1">
    <source>
        <dbReference type="EMBL" id="KAL1301920.1"/>
    </source>
</evidence>
<dbReference type="PANTHER" id="PTHR45458">
    <property type="entry name" value="SHORT-CHAIN DEHYDROGENASE/REDUCTASE SDR"/>
    <property type="match status" value="1"/>
</dbReference>
<evidence type="ECO:0000313" key="2">
    <source>
        <dbReference type="Proteomes" id="UP001562354"/>
    </source>
</evidence>
<keyword evidence="2" id="KW-1185">Reference proteome</keyword>
<dbReference type="PRINTS" id="PR00081">
    <property type="entry name" value="GDHRDH"/>
</dbReference>
<dbReference type="Pfam" id="PF00106">
    <property type="entry name" value="adh_short"/>
    <property type="match status" value="1"/>
</dbReference>